<dbReference type="Proteomes" id="UP000036938">
    <property type="component" value="Unassembled WGS sequence"/>
</dbReference>
<dbReference type="PROSITE" id="PS00141">
    <property type="entry name" value="ASP_PROTEASE"/>
    <property type="match status" value="1"/>
</dbReference>
<dbReference type="OrthoDB" id="5377981at2"/>
<evidence type="ECO:0000256" key="2">
    <source>
        <dbReference type="SAM" id="SignalP"/>
    </source>
</evidence>
<feature type="compositionally biased region" description="Basic and acidic residues" evidence="1">
    <location>
        <begin position="115"/>
        <end position="132"/>
    </location>
</feature>
<accession>A0A0L1JQQ4</accession>
<proteinExistence type="predicted"/>
<keyword evidence="5" id="KW-1185">Reference proteome</keyword>
<keyword evidence="2" id="KW-0732">Signal</keyword>
<sequence>MRILCLVLAFWASALAADPAARVAAAFDDWRASVGKPDAVLVLMHRDRELLALDRGIDPDMPVDLQSTSKAITALCVASLVGEGEAEWDTPLSVILDTGSDLTLAELTTHTSGLARDRTQRRMPRWRNDPTPRWDEVTARALDAGHGGGRGSFAYNNENYAILGSVIEALTDAPYDATCLDRVLAPVGVTTARLSPVTGAFGPWGGWQMSARDYARFHRAYFADRPAETAPRASMGDPLFYGLGMIGRPARGGGHNRWHFGLLCFLFGGGSGGSFTVNWGTEYSLFAAYDACVDWDAMGALDAAMRGALFSAD</sequence>
<evidence type="ECO:0000313" key="4">
    <source>
        <dbReference type="EMBL" id="KNG94042.1"/>
    </source>
</evidence>
<organism evidence="4 5">
    <name type="scientific">Pseudaestuariivita atlantica</name>
    <dbReference type="NCBI Taxonomy" id="1317121"/>
    <lineage>
        <taxon>Bacteria</taxon>
        <taxon>Pseudomonadati</taxon>
        <taxon>Pseudomonadota</taxon>
        <taxon>Alphaproteobacteria</taxon>
        <taxon>Rhodobacterales</taxon>
        <taxon>Paracoccaceae</taxon>
        <taxon>Pseudaestuariivita</taxon>
    </lineage>
</organism>
<dbReference type="PANTHER" id="PTHR46825">
    <property type="entry name" value="D-ALANYL-D-ALANINE-CARBOXYPEPTIDASE/ENDOPEPTIDASE AMPH"/>
    <property type="match status" value="1"/>
</dbReference>
<dbReference type="RefSeq" id="WP_050530182.1">
    <property type="nucleotide sequence ID" value="NZ_AQQZ01000003.1"/>
</dbReference>
<dbReference type="EMBL" id="AQQZ01000003">
    <property type="protein sequence ID" value="KNG94042.1"/>
    <property type="molecule type" value="Genomic_DNA"/>
</dbReference>
<feature type="signal peptide" evidence="2">
    <location>
        <begin position="1"/>
        <end position="16"/>
    </location>
</feature>
<feature type="chain" id="PRO_5005554172" description="Beta-lactamase-related domain-containing protein" evidence="2">
    <location>
        <begin position="17"/>
        <end position="313"/>
    </location>
</feature>
<dbReference type="InterPro" id="IPR050491">
    <property type="entry name" value="AmpC-like"/>
</dbReference>
<protein>
    <recommendedName>
        <fullName evidence="3">Beta-lactamase-related domain-containing protein</fullName>
    </recommendedName>
</protein>
<dbReference type="GO" id="GO:0004190">
    <property type="term" value="F:aspartic-type endopeptidase activity"/>
    <property type="evidence" value="ECO:0007669"/>
    <property type="project" value="InterPro"/>
</dbReference>
<feature type="region of interest" description="Disordered" evidence="1">
    <location>
        <begin position="113"/>
        <end position="132"/>
    </location>
</feature>
<evidence type="ECO:0000256" key="1">
    <source>
        <dbReference type="SAM" id="MobiDB-lite"/>
    </source>
</evidence>
<evidence type="ECO:0000259" key="3">
    <source>
        <dbReference type="Pfam" id="PF00144"/>
    </source>
</evidence>
<feature type="domain" description="Beta-lactamase-related" evidence="3">
    <location>
        <begin position="30"/>
        <end position="253"/>
    </location>
</feature>
<dbReference type="STRING" id="1317121.ATO11_07235"/>
<dbReference type="PANTHER" id="PTHR46825:SF9">
    <property type="entry name" value="BETA-LACTAMASE-RELATED DOMAIN-CONTAINING PROTEIN"/>
    <property type="match status" value="1"/>
</dbReference>
<dbReference type="GO" id="GO:0006508">
    <property type="term" value="P:proteolysis"/>
    <property type="evidence" value="ECO:0007669"/>
    <property type="project" value="InterPro"/>
</dbReference>
<dbReference type="InterPro" id="IPR001969">
    <property type="entry name" value="Aspartic_peptidase_AS"/>
</dbReference>
<dbReference type="InterPro" id="IPR012338">
    <property type="entry name" value="Beta-lactam/transpept-like"/>
</dbReference>
<evidence type="ECO:0000313" key="5">
    <source>
        <dbReference type="Proteomes" id="UP000036938"/>
    </source>
</evidence>
<reference evidence="4 5" key="1">
    <citation type="journal article" date="2015" name="Int. J. Syst. Evol. Microbiol.">
        <title>Aestuariivita atlantica sp. nov., isolated from deep sea sediment of the Atlantic Ocean.</title>
        <authorList>
            <person name="Li G."/>
            <person name="Lai Q."/>
            <person name="Du Y."/>
            <person name="Liu X."/>
            <person name="Sun F."/>
            <person name="Shao Z."/>
        </authorList>
    </citation>
    <scope>NUCLEOTIDE SEQUENCE [LARGE SCALE GENOMIC DNA]</scope>
    <source>
        <strain evidence="4 5">22II-S11-z3</strain>
    </source>
</reference>
<gene>
    <name evidence="4" type="ORF">ATO11_07235</name>
</gene>
<dbReference type="Pfam" id="PF00144">
    <property type="entry name" value="Beta-lactamase"/>
    <property type="match status" value="1"/>
</dbReference>
<dbReference type="SUPFAM" id="SSF56601">
    <property type="entry name" value="beta-lactamase/transpeptidase-like"/>
    <property type="match status" value="1"/>
</dbReference>
<dbReference type="InterPro" id="IPR001466">
    <property type="entry name" value="Beta-lactam-related"/>
</dbReference>
<dbReference type="Gene3D" id="3.40.710.10">
    <property type="entry name" value="DD-peptidase/beta-lactamase superfamily"/>
    <property type="match status" value="1"/>
</dbReference>
<comment type="caution">
    <text evidence="4">The sequence shown here is derived from an EMBL/GenBank/DDBJ whole genome shotgun (WGS) entry which is preliminary data.</text>
</comment>
<name>A0A0L1JQQ4_9RHOB</name>
<dbReference type="AlphaFoldDB" id="A0A0L1JQQ4"/>